<dbReference type="AlphaFoldDB" id="A0AAW0GQ37"/>
<dbReference type="InterPro" id="IPR036390">
    <property type="entry name" value="WH_DNA-bd_sf"/>
</dbReference>
<dbReference type="PANTHER" id="PTHR45881">
    <property type="entry name" value="CHECKPOINT SUPPRESSOR 1-LIKE, ISOFORM A-RELATED"/>
    <property type="match status" value="1"/>
</dbReference>
<gene>
    <name evidence="10" type="ORF">QCA50_000237</name>
</gene>
<comment type="caution">
    <text evidence="10">The sequence shown here is derived from an EMBL/GenBank/DDBJ whole genome shotgun (WGS) entry which is preliminary data.</text>
</comment>
<dbReference type="PROSITE" id="PS50006">
    <property type="entry name" value="FHA_DOMAIN"/>
    <property type="match status" value="1"/>
</dbReference>
<evidence type="ECO:0000256" key="1">
    <source>
        <dbReference type="ARBA" id="ARBA00004123"/>
    </source>
</evidence>
<proteinExistence type="predicted"/>
<keyword evidence="3 6" id="KW-0238">DNA-binding</keyword>
<evidence type="ECO:0000256" key="2">
    <source>
        <dbReference type="ARBA" id="ARBA00023015"/>
    </source>
</evidence>
<dbReference type="SUPFAM" id="SSF46785">
    <property type="entry name" value="Winged helix' DNA-binding domain"/>
    <property type="match status" value="1"/>
</dbReference>
<keyword evidence="5 6" id="KW-0539">Nucleus</keyword>
<keyword evidence="11" id="KW-1185">Reference proteome</keyword>
<feature type="compositionally biased region" description="Pro residues" evidence="7">
    <location>
        <begin position="225"/>
        <end position="236"/>
    </location>
</feature>
<feature type="compositionally biased region" description="Pro residues" evidence="7">
    <location>
        <begin position="595"/>
        <end position="618"/>
    </location>
</feature>
<dbReference type="SMART" id="SM00339">
    <property type="entry name" value="FH"/>
    <property type="match status" value="1"/>
</dbReference>
<dbReference type="InterPro" id="IPR008984">
    <property type="entry name" value="SMAD_FHA_dom_sf"/>
</dbReference>
<dbReference type="GO" id="GO:0000978">
    <property type="term" value="F:RNA polymerase II cis-regulatory region sequence-specific DNA binding"/>
    <property type="evidence" value="ECO:0007669"/>
    <property type="project" value="TreeGrafter"/>
</dbReference>
<evidence type="ECO:0000259" key="8">
    <source>
        <dbReference type="PROSITE" id="PS50006"/>
    </source>
</evidence>
<feature type="region of interest" description="Disordered" evidence="7">
    <location>
        <begin position="539"/>
        <end position="636"/>
    </location>
</feature>
<dbReference type="CDD" id="cd22701">
    <property type="entry name" value="FHA_FKH1-like"/>
    <property type="match status" value="1"/>
</dbReference>
<dbReference type="Pfam" id="PF00250">
    <property type="entry name" value="Forkhead"/>
    <property type="match status" value="1"/>
</dbReference>
<evidence type="ECO:0000313" key="11">
    <source>
        <dbReference type="Proteomes" id="UP001385951"/>
    </source>
</evidence>
<dbReference type="PRINTS" id="PR00053">
    <property type="entry name" value="FORKHEAD"/>
</dbReference>
<feature type="region of interest" description="Disordered" evidence="7">
    <location>
        <begin position="135"/>
        <end position="236"/>
    </location>
</feature>
<feature type="compositionally biased region" description="Low complexity" evidence="7">
    <location>
        <begin position="169"/>
        <end position="178"/>
    </location>
</feature>
<feature type="DNA-binding region" description="Fork-head" evidence="6">
    <location>
        <begin position="236"/>
        <end position="329"/>
    </location>
</feature>
<name>A0AAW0GQ37_9APHY</name>
<feature type="compositionally biased region" description="Polar residues" evidence="7">
    <location>
        <begin position="199"/>
        <end position="209"/>
    </location>
</feature>
<evidence type="ECO:0000256" key="6">
    <source>
        <dbReference type="PROSITE-ProRule" id="PRU00089"/>
    </source>
</evidence>
<comment type="subcellular location">
    <subcellularLocation>
        <location evidence="1 6">Nucleus</location>
    </subcellularLocation>
</comment>
<protein>
    <submittedName>
        <fullName evidence="10">Uncharacterized protein</fullName>
    </submittedName>
</protein>
<dbReference type="Gene3D" id="2.60.200.20">
    <property type="match status" value="1"/>
</dbReference>
<evidence type="ECO:0000256" key="3">
    <source>
        <dbReference type="ARBA" id="ARBA00023125"/>
    </source>
</evidence>
<evidence type="ECO:0000256" key="4">
    <source>
        <dbReference type="ARBA" id="ARBA00023163"/>
    </source>
</evidence>
<feature type="compositionally biased region" description="Basic residues" evidence="7">
    <location>
        <begin position="543"/>
        <end position="553"/>
    </location>
</feature>
<feature type="compositionally biased region" description="Low complexity" evidence="7">
    <location>
        <begin position="146"/>
        <end position="156"/>
    </location>
</feature>
<dbReference type="InterPro" id="IPR000253">
    <property type="entry name" value="FHA_dom"/>
</dbReference>
<dbReference type="EMBL" id="JASBNA010000001">
    <property type="protein sequence ID" value="KAK7695601.1"/>
    <property type="molecule type" value="Genomic_DNA"/>
</dbReference>
<dbReference type="SMART" id="SM00240">
    <property type="entry name" value="FHA"/>
    <property type="match status" value="1"/>
</dbReference>
<dbReference type="InterPro" id="IPR036388">
    <property type="entry name" value="WH-like_DNA-bd_sf"/>
</dbReference>
<feature type="compositionally biased region" description="Low complexity" evidence="7">
    <location>
        <begin position="380"/>
        <end position="392"/>
    </location>
</feature>
<feature type="region of interest" description="Disordered" evidence="7">
    <location>
        <begin position="332"/>
        <end position="392"/>
    </location>
</feature>
<feature type="compositionally biased region" description="Polar residues" evidence="7">
    <location>
        <begin position="573"/>
        <end position="594"/>
    </location>
</feature>
<sequence length="667" mass="71269">MATLTQSSSLAAAVHDDELAMSNPVPDKISAYYSLVFPNFTYYIQTLKVIIGRKCIPPNAASSSEIPQVDVDLGSLKSVSRLHAKIEYDEDEERFLLHVMGRNGAWVDGVWSGSGSKVPLGDRSQIQIASRTFHFVLPPTPDGPDDSSTPSSPSSSAQRVRSPSVDITSFSPPSSLPSCSPPPVHVAPQLPKIPPLYDSHSQLPNSNSIKPKANPKKRKKSDVDAPPPRPEVIPPKPQFTYAQLCYRAIKGLSGRGSLQDICHWIQDNYEYYKYSDKDWESSVRHNLSSNRGFKKVERGPEEKGKGALWTVDPSYEHSFEEQEAKRQSLAALGSTGAKDVKAPGKKGKSAIPLDPPFRRTALKGGPLPPPLTSAPLIPKSSLNTSTTQSSSSVSLAAPIVKSEPVAASLPPASHPPVASVSTTVSMSPTPPSIATSSTTATPAPQASSSTLTAPSSSAFPPIPASVRIPIIIGPAPSSDQTTSPKPIVLQDNTLILNPQIFSHLTPKHLQELEALGAQKALEILQGYIVNFYKEKLRAEGARGRGRGRPKRGRGVPGASRGPVPGAGRGEGGSNPSTSPFTHTPLPSRTNQPYQPQLPTPAASPPIPDYGPSKIPPPMASLQPLQPQPLIRSEDTDDVIVIDDEPSDDARATKKIRLGSPKCQFAVR</sequence>
<feature type="compositionally biased region" description="Polar residues" evidence="7">
    <location>
        <begin position="157"/>
        <end position="168"/>
    </location>
</feature>
<dbReference type="PANTHER" id="PTHR45881:SF1">
    <property type="entry name" value="FORK HEAD PROTEIN HOMOLOG 2"/>
    <property type="match status" value="1"/>
</dbReference>
<keyword evidence="4" id="KW-0804">Transcription</keyword>
<dbReference type="Gene3D" id="1.10.10.10">
    <property type="entry name" value="Winged helix-like DNA-binding domain superfamily/Winged helix DNA-binding domain"/>
    <property type="match status" value="1"/>
</dbReference>
<dbReference type="PROSITE" id="PS50039">
    <property type="entry name" value="FORK_HEAD_3"/>
    <property type="match status" value="1"/>
</dbReference>
<keyword evidence="2" id="KW-0805">Transcription regulation</keyword>
<dbReference type="GO" id="GO:0000981">
    <property type="term" value="F:DNA-binding transcription factor activity, RNA polymerase II-specific"/>
    <property type="evidence" value="ECO:0007669"/>
    <property type="project" value="TreeGrafter"/>
</dbReference>
<evidence type="ECO:0000259" key="9">
    <source>
        <dbReference type="PROSITE" id="PS50039"/>
    </source>
</evidence>
<evidence type="ECO:0000256" key="7">
    <source>
        <dbReference type="SAM" id="MobiDB-lite"/>
    </source>
</evidence>
<feature type="domain" description="Fork-head" evidence="9">
    <location>
        <begin position="236"/>
        <end position="329"/>
    </location>
</feature>
<reference evidence="10 11" key="1">
    <citation type="submission" date="2022-09" db="EMBL/GenBank/DDBJ databases">
        <authorList>
            <person name="Palmer J.M."/>
        </authorList>
    </citation>
    <scope>NUCLEOTIDE SEQUENCE [LARGE SCALE GENOMIC DNA]</scope>
    <source>
        <strain evidence="10 11">DSM 7382</strain>
    </source>
</reference>
<dbReference type="GO" id="GO:0005634">
    <property type="term" value="C:nucleus"/>
    <property type="evidence" value="ECO:0007669"/>
    <property type="project" value="UniProtKB-SubCell"/>
</dbReference>
<feature type="domain" description="FHA" evidence="8">
    <location>
        <begin position="49"/>
        <end position="112"/>
    </location>
</feature>
<dbReference type="SUPFAM" id="SSF49879">
    <property type="entry name" value="SMAD/FHA domain"/>
    <property type="match status" value="1"/>
</dbReference>
<dbReference type="InterPro" id="IPR001766">
    <property type="entry name" value="Fork_head_dom"/>
</dbReference>
<organism evidence="10 11">
    <name type="scientific">Cerrena zonata</name>
    <dbReference type="NCBI Taxonomy" id="2478898"/>
    <lineage>
        <taxon>Eukaryota</taxon>
        <taxon>Fungi</taxon>
        <taxon>Dikarya</taxon>
        <taxon>Basidiomycota</taxon>
        <taxon>Agaricomycotina</taxon>
        <taxon>Agaricomycetes</taxon>
        <taxon>Polyporales</taxon>
        <taxon>Cerrenaceae</taxon>
        <taxon>Cerrena</taxon>
    </lineage>
</organism>
<accession>A0AAW0GQ37</accession>
<dbReference type="Pfam" id="PF00498">
    <property type="entry name" value="FHA"/>
    <property type="match status" value="1"/>
</dbReference>
<evidence type="ECO:0000313" key="10">
    <source>
        <dbReference type="EMBL" id="KAK7695601.1"/>
    </source>
</evidence>
<feature type="region of interest" description="Disordered" evidence="7">
    <location>
        <begin position="406"/>
        <end position="458"/>
    </location>
</feature>
<dbReference type="Proteomes" id="UP001385951">
    <property type="component" value="Unassembled WGS sequence"/>
</dbReference>
<evidence type="ECO:0000256" key="5">
    <source>
        <dbReference type="ARBA" id="ARBA00023242"/>
    </source>
</evidence>
<dbReference type="CDD" id="cd00059">
    <property type="entry name" value="FH_FOX"/>
    <property type="match status" value="1"/>
</dbReference>